<keyword evidence="3" id="KW-1185">Reference proteome</keyword>
<gene>
    <name evidence="2" type="ORF">PSON_ATCC_30995.1.T1010073</name>
</gene>
<evidence type="ECO:0008006" key="4">
    <source>
        <dbReference type="Google" id="ProtNLM"/>
    </source>
</evidence>
<organism evidence="2 3">
    <name type="scientific">Paramecium sonneborni</name>
    <dbReference type="NCBI Taxonomy" id="65129"/>
    <lineage>
        <taxon>Eukaryota</taxon>
        <taxon>Sar</taxon>
        <taxon>Alveolata</taxon>
        <taxon>Ciliophora</taxon>
        <taxon>Intramacronucleata</taxon>
        <taxon>Oligohymenophorea</taxon>
        <taxon>Peniculida</taxon>
        <taxon>Parameciidae</taxon>
        <taxon>Paramecium</taxon>
    </lineage>
</organism>
<proteinExistence type="predicted"/>
<evidence type="ECO:0000313" key="2">
    <source>
        <dbReference type="EMBL" id="CAD8112580.1"/>
    </source>
</evidence>
<feature type="transmembrane region" description="Helical" evidence="1">
    <location>
        <begin position="118"/>
        <end position="137"/>
    </location>
</feature>
<feature type="transmembrane region" description="Helical" evidence="1">
    <location>
        <begin position="157"/>
        <end position="176"/>
    </location>
</feature>
<name>A0A8S1QDN6_9CILI</name>
<reference evidence="2" key="1">
    <citation type="submission" date="2021-01" db="EMBL/GenBank/DDBJ databases">
        <authorList>
            <consortium name="Genoscope - CEA"/>
            <person name="William W."/>
        </authorList>
    </citation>
    <scope>NUCLEOTIDE SEQUENCE</scope>
</reference>
<evidence type="ECO:0000256" key="1">
    <source>
        <dbReference type="SAM" id="Phobius"/>
    </source>
</evidence>
<feature type="transmembrane region" description="Helical" evidence="1">
    <location>
        <begin position="84"/>
        <end position="106"/>
    </location>
</feature>
<keyword evidence="1" id="KW-1133">Transmembrane helix</keyword>
<dbReference type="EMBL" id="CAJJDN010000101">
    <property type="protein sequence ID" value="CAD8112580.1"/>
    <property type="molecule type" value="Genomic_DNA"/>
</dbReference>
<keyword evidence="1" id="KW-0472">Membrane</keyword>
<protein>
    <recommendedName>
        <fullName evidence="4">Transmembrane protein</fullName>
    </recommendedName>
</protein>
<dbReference type="Proteomes" id="UP000692954">
    <property type="component" value="Unassembled WGS sequence"/>
</dbReference>
<sequence length="206" mass="23974">MNLGNCLKTKVSMPFSVKMWLTLQLIMLIVAIIFELTLFFSNLYEIRSPQLCTISFTGQEKCQNQDGSKETSDVDCEHCQFLHLIWPLSLAEIILLISIFSCKTYYYYTLKYANIIKIISIVSIILIICIEIFLLLQFDKNIPETINFNYTIDQYPITIQLIIIILILFLIIAIWIEDIQTLKFKMQQLQTSNSSCGYSQQLLQIQ</sequence>
<dbReference type="AlphaFoldDB" id="A0A8S1QDN6"/>
<comment type="caution">
    <text evidence="2">The sequence shown here is derived from an EMBL/GenBank/DDBJ whole genome shotgun (WGS) entry which is preliminary data.</text>
</comment>
<evidence type="ECO:0000313" key="3">
    <source>
        <dbReference type="Proteomes" id="UP000692954"/>
    </source>
</evidence>
<keyword evidence="1" id="KW-0812">Transmembrane</keyword>
<feature type="transmembrane region" description="Helical" evidence="1">
    <location>
        <begin position="20"/>
        <end position="40"/>
    </location>
</feature>
<accession>A0A8S1QDN6</accession>